<feature type="transmembrane region" description="Helical" evidence="1">
    <location>
        <begin position="40"/>
        <end position="62"/>
    </location>
</feature>
<evidence type="ECO:0008006" key="4">
    <source>
        <dbReference type="Google" id="ProtNLM"/>
    </source>
</evidence>
<dbReference type="Gene3D" id="1.20.210.10">
    <property type="entry name" value="Cytochrome c oxidase-like, subunit I domain"/>
    <property type="match status" value="1"/>
</dbReference>
<accession>A0A4R9JWX3</accession>
<evidence type="ECO:0000313" key="2">
    <source>
        <dbReference type="EMBL" id="TGL56962.1"/>
    </source>
</evidence>
<evidence type="ECO:0000313" key="3">
    <source>
        <dbReference type="Proteomes" id="UP000297609"/>
    </source>
</evidence>
<name>A0A4R9JWX3_9LEPT</name>
<keyword evidence="1" id="KW-0472">Membrane</keyword>
<evidence type="ECO:0000256" key="1">
    <source>
        <dbReference type="SAM" id="Phobius"/>
    </source>
</evidence>
<dbReference type="Proteomes" id="UP000297609">
    <property type="component" value="Unassembled WGS sequence"/>
</dbReference>
<dbReference type="OrthoDB" id="340241at2"/>
<comment type="caution">
    <text evidence="2">The sequence shown here is derived from an EMBL/GenBank/DDBJ whole genome shotgun (WGS) entry which is preliminary data.</text>
</comment>
<reference evidence="2" key="1">
    <citation type="journal article" date="2019" name="PLoS Negl. Trop. Dis.">
        <title>Revisiting the worldwide diversity of Leptospira species in the environment.</title>
        <authorList>
            <person name="Vincent A.T."/>
            <person name="Schiettekatte O."/>
            <person name="Bourhy P."/>
            <person name="Veyrier F.J."/>
            <person name="Picardeau M."/>
        </authorList>
    </citation>
    <scope>NUCLEOTIDE SEQUENCE [LARGE SCALE GENOMIC DNA]</scope>
    <source>
        <strain evidence="2">201702454</strain>
    </source>
</reference>
<dbReference type="AlphaFoldDB" id="A0A4R9JWX3"/>
<dbReference type="EMBL" id="RQGG01000004">
    <property type="protein sequence ID" value="TGL56962.1"/>
    <property type="molecule type" value="Genomic_DNA"/>
</dbReference>
<gene>
    <name evidence="2" type="ORF">EHQ59_00415</name>
</gene>
<sequence length="139" mass="16005">MPKISRYFIKSGMLFLFTGVLIFAVNEFPGLQLQYPLLPIYWHMIALGWISQIIMGVALWMFPKGKSSLSKHGSLLSWVSFISLNLGLVFRFCSEPFLSTHTEIVFYPFLLSIVFQIIGIFSFILEIWPRLTPVVRKPS</sequence>
<keyword evidence="1" id="KW-1133">Transmembrane helix</keyword>
<feature type="transmembrane region" description="Helical" evidence="1">
    <location>
        <begin position="74"/>
        <end position="92"/>
    </location>
</feature>
<keyword evidence="3" id="KW-1185">Reference proteome</keyword>
<feature type="transmembrane region" description="Helical" evidence="1">
    <location>
        <begin position="104"/>
        <end position="128"/>
    </location>
</feature>
<protein>
    <recommendedName>
        <fullName evidence="4">Cbb3-type cytochrome c oxidase subunit I</fullName>
    </recommendedName>
</protein>
<organism evidence="2 3">
    <name type="scientific">Leptospira kemamanensis</name>
    <dbReference type="NCBI Taxonomy" id="2484942"/>
    <lineage>
        <taxon>Bacteria</taxon>
        <taxon>Pseudomonadati</taxon>
        <taxon>Spirochaetota</taxon>
        <taxon>Spirochaetia</taxon>
        <taxon>Leptospirales</taxon>
        <taxon>Leptospiraceae</taxon>
        <taxon>Leptospira</taxon>
    </lineage>
</organism>
<keyword evidence="1" id="KW-0812">Transmembrane</keyword>
<dbReference type="RefSeq" id="WP_135617214.1">
    <property type="nucleotide sequence ID" value="NZ_RQGG01000004.1"/>
</dbReference>
<feature type="transmembrane region" description="Helical" evidence="1">
    <location>
        <begin position="7"/>
        <end position="25"/>
    </location>
</feature>
<proteinExistence type="predicted"/>
<dbReference type="InterPro" id="IPR036927">
    <property type="entry name" value="Cyt_c_oxase-like_su1_sf"/>
</dbReference>